<sequence length="224" mass="25991">MIKVFTFVTLQDNYDASHLQHSLKSIIKQTHTPDHLVVIYDSYHQQPLDISSLMSCIPDHMSLTYLKNSRTKGLSGAWNTGLSYIVDNYCIDPEHTYISIIKDHYQWTENHIKLCVQYALENNDIILSGILRHENCETKQYKFDDKFNIHDMLMNRLNIHSSTFFVRLSSLLEAGLFDEQLHALIIEDLCIRLLEINASIVTTKDSTVYHDADSETKSFSFKKN</sequence>
<dbReference type="Pfam" id="PF00535">
    <property type="entry name" value="Glycos_transf_2"/>
    <property type="match status" value="1"/>
</dbReference>
<name>A0A1V1PAL5_9BACT</name>
<dbReference type="InterPro" id="IPR001173">
    <property type="entry name" value="Glyco_trans_2-like"/>
</dbReference>
<dbReference type="AlphaFoldDB" id="A0A1V1PAL5"/>
<feature type="domain" description="Glycosyltransferase 2-like" evidence="1">
    <location>
        <begin position="17"/>
        <end position="149"/>
    </location>
</feature>
<comment type="caution">
    <text evidence="2">The sequence shown here is derived from an EMBL/GenBank/DDBJ whole genome shotgun (WGS) entry which is preliminary data.</text>
</comment>
<dbReference type="Proteomes" id="UP000189670">
    <property type="component" value="Unassembled WGS sequence"/>
</dbReference>
<evidence type="ECO:0000259" key="1">
    <source>
        <dbReference type="Pfam" id="PF00535"/>
    </source>
</evidence>
<protein>
    <recommendedName>
        <fullName evidence="1">Glycosyltransferase 2-like domain-containing protein</fullName>
    </recommendedName>
</protein>
<dbReference type="Gene3D" id="3.90.550.10">
    <property type="entry name" value="Spore Coat Polysaccharide Biosynthesis Protein SpsA, Chain A"/>
    <property type="match status" value="1"/>
</dbReference>
<proteinExistence type="predicted"/>
<gene>
    <name evidence="2" type="ORF">OMM_02126</name>
</gene>
<accession>A0A1V1PAL5</accession>
<reference evidence="3" key="1">
    <citation type="submission" date="2012-11" db="EMBL/GenBank/DDBJ databases">
        <authorList>
            <person name="Lucero-Rivera Y.E."/>
            <person name="Tovar-Ramirez D."/>
        </authorList>
    </citation>
    <scope>NUCLEOTIDE SEQUENCE [LARGE SCALE GENOMIC DNA]</scope>
    <source>
        <strain evidence="3">Araruama</strain>
    </source>
</reference>
<dbReference type="EMBL" id="ATBP01000208">
    <property type="protein sequence ID" value="ETR71901.1"/>
    <property type="molecule type" value="Genomic_DNA"/>
</dbReference>
<organism evidence="2 3">
    <name type="scientific">Candidatus Magnetoglobus multicellularis str. Araruama</name>
    <dbReference type="NCBI Taxonomy" id="890399"/>
    <lineage>
        <taxon>Bacteria</taxon>
        <taxon>Pseudomonadati</taxon>
        <taxon>Thermodesulfobacteriota</taxon>
        <taxon>Desulfobacteria</taxon>
        <taxon>Desulfobacterales</taxon>
        <taxon>Desulfobacteraceae</taxon>
        <taxon>Candidatus Magnetoglobus</taxon>
    </lineage>
</organism>
<dbReference type="CDD" id="cd00761">
    <property type="entry name" value="Glyco_tranf_GTA_type"/>
    <property type="match status" value="1"/>
</dbReference>
<evidence type="ECO:0000313" key="2">
    <source>
        <dbReference type="EMBL" id="ETR71901.1"/>
    </source>
</evidence>
<dbReference type="InterPro" id="IPR029044">
    <property type="entry name" value="Nucleotide-diphossugar_trans"/>
</dbReference>
<evidence type="ECO:0000313" key="3">
    <source>
        <dbReference type="Proteomes" id="UP000189670"/>
    </source>
</evidence>
<dbReference type="SUPFAM" id="SSF53448">
    <property type="entry name" value="Nucleotide-diphospho-sugar transferases"/>
    <property type="match status" value="1"/>
</dbReference>